<reference evidence="1" key="2">
    <citation type="submission" date="2022-01" db="EMBL/GenBank/DDBJ databases">
        <authorList>
            <person name="Yamashiro T."/>
            <person name="Shiraishi A."/>
            <person name="Satake H."/>
            <person name="Nakayama K."/>
        </authorList>
    </citation>
    <scope>NUCLEOTIDE SEQUENCE</scope>
</reference>
<keyword evidence="1" id="KW-0645">Protease</keyword>
<dbReference type="GO" id="GO:0006508">
    <property type="term" value="P:proteolysis"/>
    <property type="evidence" value="ECO:0007669"/>
    <property type="project" value="UniProtKB-KW"/>
</dbReference>
<keyword evidence="2" id="KW-1185">Reference proteome</keyword>
<dbReference type="SUPFAM" id="SSF54001">
    <property type="entry name" value="Cysteine proteinases"/>
    <property type="match status" value="1"/>
</dbReference>
<proteinExistence type="predicted"/>
<dbReference type="InterPro" id="IPR038765">
    <property type="entry name" value="Papain-like_cys_pep_sf"/>
</dbReference>
<protein>
    <submittedName>
        <fullName evidence="1">Ulp1 protease family, C-terminal catalytic domain-containing protein</fullName>
    </submittedName>
</protein>
<gene>
    <name evidence="1" type="ORF">Tco_0941609</name>
</gene>
<dbReference type="Proteomes" id="UP001151760">
    <property type="component" value="Unassembled WGS sequence"/>
</dbReference>
<organism evidence="1 2">
    <name type="scientific">Tanacetum coccineum</name>
    <dbReference type="NCBI Taxonomy" id="301880"/>
    <lineage>
        <taxon>Eukaryota</taxon>
        <taxon>Viridiplantae</taxon>
        <taxon>Streptophyta</taxon>
        <taxon>Embryophyta</taxon>
        <taxon>Tracheophyta</taxon>
        <taxon>Spermatophyta</taxon>
        <taxon>Magnoliopsida</taxon>
        <taxon>eudicotyledons</taxon>
        <taxon>Gunneridae</taxon>
        <taxon>Pentapetalae</taxon>
        <taxon>asterids</taxon>
        <taxon>campanulids</taxon>
        <taxon>Asterales</taxon>
        <taxon>Asteraceae</taxon>
        <taxon>Asteroideae</taxon>
        <taxon>Anthemideae</taxon>
        <taxon>Anthemidinae</taxon>
        <taxon>Tanacetum</taxon>
    </lineage>
</organism>
<name>A0ABQ5DXB8_9ASTR</name>
<dbReference type="GO" id="GO:0008233">
    <property type="term" value="F:peptidase activity"/>
    <property type="evidence" value="ECO:0007669"/>
    <property type="project" value="UniProtKB-KW"/>
</dbReference>
<reference evidence="1" key="1">
    <citation type="journal article" date="2022" name="Int. J. Mol. Sci.">
        <title>Draft Genome of Tanacetum Coccineum: Genomic Comparison of Closely Related Tanacetum-Family Plants.</title>
        <authorList>
            <person name="Yamashiro T."/>
            <person name="Shiraishi A."/>
            <person name="Nakayama K."/>
            <person name="Satake H."/>
        </authorList>
    </citation>
    <scope>NUCLEOTIDE SEQUENCE</scope>
</reference>
<evidence type="ECO:0000313" key="2">
    <source>
        <dbReference type="Proteomes" id="UP001151760"/>
    </source>
</evidence>
<keyword evidence="1" id="KW-0378">Hydrolase</keyword>
<comment type="caution">
    <text evidence="1">The sequence shown here is derived from an EMBL/GenBank/DDBJ whole genome shotgun (WGS) entry which is preliminary data.</text>
</comment>
<evidence type="ECO:0000313" key="1">
    <source>
        <dbReference type="EMBL" id="GJT41744.1"/>
    </source>
</evidence>
<accession>A0ABQ5DXB8</accession>
<sequence length="114" mass="13602">MKFIRTKPEVFGTAKEHLILVPLDESILLFIGGWFDVSILEWFAMSLRKWAAEKGYPEYKYLASRLIEEIRCHKESTELKNYLMEAIDHNDDKMYLAPYYAELHWSLFVIRPIE</sequence>
<dbReference type="EMBL" id="BQNB010015587">
    <property type="protein sequence ID" value="GJT41744.1"/>
    <property type="molecule type" value="Genomic_DNA"/>
</dbReference>